<dbReference type="InterPro" id="IPR042176">
    <property type="entry name" value="Pantoate_ligase_C"/>
</dbReference>
<dbReference type="EC" id="6.3.2.1" evidence="8"/>
<sequence length="288" mass="30501">MHICRTVADVRSLVAGLRAEGRSVGLVTTMGALHDGHLALVAEARGLYDAVVTTIFVNPTQFGNPQDLDAYPRTEAEDLAKFEAAGVAGCFVPEVGEMYPDGDETIVETTRLAGLFHGAVRPGHFRGVATVVCKLFNIVQPDGAFFGQKDYQQLAVIRRMVTDLHMPLAIHGVATVREADGLAMSSRNVRLSPEDRAAAPVLARALDAAEALAARGATVEEVAGVIREMVEAEPRATLAGLDIVDAGRFLPASGPVTSPVGIMLSAEFGPPDNRVLLIDQRELTPQGA</sequence>
<accession>A0A0D0NGV3</accession>
<dbReference type="GO" id="GO:0004592">
    <property type="term" value="F:pantoate-beta-alanine ligase activity"/>
    <property type="evidence" value="ECO:0007669"/>
    <property type="project" value="UniProtKB-UniRule"/>
</dbReference>
<dbReference type="AlphaFoldDB" id="A0A0D0NGV3"/>
<dbReference type="UniPathway" id="UPA00028">
    <property type="reaction ID" value="UER00005"/>
</dbReference>
<keyword evidence="8" id="KW-0963">Cytoplasm</keyword>
<dbReference type="NCBIfam" id="TIGR00018">
    <property type="entry name" value="panC"/>
    <property type="match status" value="1"/>
</dbReference>
<comment type="subcellular location">
    <subcellularLocation>
        <location evidence="8">Cytoplasm</location>
    </subcellularLocation>
</comment>
<keyword evidence="6 8" id="KW-0067">ATP-binding</keyword>
<dbReference type="Pfam" id="PF02569">
    <property type="entry name" value="Pantoate_ligase"/>
    <property type="match status" value="1"/>
</dbReference>
<dbReference type="PANTHER" id="PTHR21299:SF1">
    <property type="entry name" value="PANTOATE--BETA-ALANINE LIGASE"/>
    <property type="match status" value="1"/>
</dbReference>
<dbReference type="GO" id="GO:0015940">
    <property type="term" value="P:pantothenate biosynthetic process"/>
    <property type="evidence" value="ECO:0007669"/>
    <property type="project" value="UniProtKB-UniRule"/>
</dbReference>
<gene>
    <name evidence="8" type="primary">panC</name>
    <name evidence="9" type="ORF">Wenmar_03991</name>
</gene>
<feature type="binding site" evidence="8">
    <location>
        <position position="61"/>
    </location>
    <ligand>
        <name>(R)-pantoate</name>
        <dbReference type="ChEBI" id="CHEBI:15980"/>
    </ligand>
</feature>
<comment type="miscellaneous">
    <text evidence="8">The reaction proceeds by a bi uni uni bi ping pong mechanism.</text>
</comment>
<keyword evidence="4 8" id="KW-0566">Pantothenate biosynthesis</keyword>
<dbReference type="Proteomes" id="UP000035100">
    <property type="component" value="Unassembled WGS sequence"/>
</dbReference>
<comment type="similarity">
    <text evidence="2 8">Belongs to the pantothenate synthetase family.</text>
</comment>
<keyword evidence="3 8" id="KW-0436">Ligase</keyword>
<keyword evidence="5 8" id="KW-0547">Nucleotide-binding</keyword>
<dbReference type="InterPro" id="IPR014729">
    <property type="entry name" value="Rossmann-like_a/b/a_fold"/>
</dbReference>
<dbReference type="PATRIC" id="fig|1123501.6.peg.4122"/>
<evidence type="ECO:0000256" key="4">
    <source>
        <dbReference type="ARBA" id="ARBA00022655"/>
    </source>
</evidence>
<dbReference type="GO" id="GO:0005829">
    <property type="term" value="C:cytosol"/>
    <property type="evidence" value="ECO:0007669"/>
    <property type="project" value="TreeGrafter"/>
</dbReference>
<feature type="binding site" evidence="8">
    <location>
        <begin position="147"/>
        <end position="150"/>
    </location>
    <ligand>
        <name>ATP</name>
        <dbReference type="ChEBI" id="CHEBI:30616"/>
    </ligand>
</feature>
<keyword evidence="10" id="KW-1185">Reference proteome</keyword>
<proteinExistence type="inferred from homology"/>
<evidence type="ECO:0000313" key="10">
    <source>
        <dbReference type="Proteomes" id="UP000035100"/>
    </source>
</evidence>
<protein>
    <recommendedName>
        <fullName evidence="8">Pantothenate synthetase</fullName>
        <shortName evidence="8">PS</shortName>
        <ecNumber evidence="8">6.3.2.1</ecNumber>
    </recommendedName>
    <alternativeName>
        <fullName evidence="8">Pantoate--beta-alanine ligase</fullName>
    </alternativeName>
    <alternativeName>
        <fullName evidence="8">Pantoate-activating enzyme</fullName>
    </alternativeName>
</protein>
<dbReference type="eggNOG" id="COG0414">
    <property type="taxonomic scope" value="Bacteria"/>
</dbReference>
<feature type="binding site" evidence="8">
    <location>
        <position position="61"/>
    </location>
    <ligand>
        <name>beta-alanine</name>
        <dbReference type="ChEBI" id="CHEBI:57966"/>
    </ligand>
</feature>
<comment type="function">
    <text evidence="8">Catalyzes the condensation of pantoate with beta-alanine in an ATP-dependent reaction via a pantoyl-adenylate intermediate.</text>
</comment>
<feature type="binding site" evidence="8">
    <location>
        <begin position="184"/>
        <end position="187"/>
    </location>
    <ligand>
        <name>ATP</name>
        <dbReference type="ChEBI" id="CHEBI:30616"/>
    </ligand>
</feature>
<comment type="pathway">
    <text evidence="1 8">Cofactor biosynthesis; (R)-pantothenate biosynthesis; (R)-pantothenate from (R)-pantoate and beta-alanine: step 1/1.</text>
</comment>
<feature type="binding site" evidence="8">
    <location>
        <position position="153"/>
    </location>
    <ligand>
        <name>(R)-pantoate</name>
        <dbReference type="ChEBI" id="CHEBI:15980"/>
    </ligand>
</feature>
<reference evidence="9 10" key="1">
    <citation type="submission" date="2013-01" db="EMBL/GenBank/DDBJ databases">
        <authorList>
            <person name="Fiebig A."/>
            <person name="Goeker M."/>
            <person name="Klenk H.-P.P."/>
        </authorList>
    </citation>
    <scope>NUCLEOTIDE SEQUENCE [LARGE SCALE GENOMIC DNA]</scope>
    <source>
        <strain evidence="9 10">DSM 24838</strain>
    </source>
</reference>
<feature type="active site" description="Proton donor" evidence="8">
    <location>
        <position position="37"/>
    </location>
</feature>
<comment type="catalytic activity">
    <reaction evidence="7 8">
        <text>(R)-pantoate + beta-alanine + ATP = (R)-pantothenate + AMP + diphosphate + H(+)</text>
        <dbReference type="Rhea" id="RHEA:10912"/>
        <dbReference type="ChEBI" id="CHEBI:15378"/>
        <dbReference type="ChEBI" id="CHEBI:15980"/>
        <dbReference type="ChEBI" id="CHEBI:29032"/>
        <dbReference type="ChEBI" id="CHEBI:30616"/>
        <dbReference type="ChEBI" id="CHEBI:33019"/>
        <dbReference type="ChEBI" id="CHEBI:57966"/>
        <dbReference type="ChEBI" id="CHEBI:456215"/>
        <dbReference type="EC" id="6.3.2.1"/>
    </reaction>
</comment>
<dbReference type="OrthoDB" id="9773087at2"/>
<dbReference type="GO" id="GO:0005524">
    <property type="term" value="F:ATP binding"/>
    <property type="evidence" value="ECO:0007669"/>
    <property type="project" value="UniProtKB-KW"/>
</dbReference>
<dbReference type="Gene3D" id="3.40.50.620">
    <property type="entry name" value="HUPs"/>
    <property type="match status" value="1"/>
</dbReference>
<evidence type="ECO:0000256" key="7">
    <source>
        <dbReference type="ARBA" id="ARBA00048258"/>
    </source>
</evidence>
<name>A0A0D0NGV3_9RHOB</name>
<dbReference type="EMBL" id="AONG01000022">
    <property type="protein sequence ID" value="KIQ67565.1"/>
    <property type="molecule type" value="Genomic_DNA"/>
</dbReference>
<dbReference type="InterPro" id="IPR003721">
    <property type="entry name" value="Pantoate_ligase"/>
</dbReference>
<dbReference type="Gene3D" id="3.30.1300.10">
    <property type="entry name" value="Pantoate-beta-alanine ligase, C-terminal domain"/>
    <property type="match status" value="1"/>
</dbReference>
<dbReference type="FunFam" id="3.40.50.620:FF:000013">
    <property type="entry name" value="Pantothenate synthetase"/>
    <property type="match status" value="1"/>
</dbReference>
<organism evidence="9 10">
    <name type="scientific">Wenxinia marina DSM 24838</name>
    <dbReference type="NCBI Taxonomy" id="1123501"/>
    <lineage>
        <taxon>Bacteria</taxon>
        <taxon>Pseudomonadati</taxon>
        <taxon>Pseudomonadota</taxon>
        <taxon>Alphaproteobacteria</taxon>
        <taxon>Rhodobacterales</taxon>
        <taxon>Roseobacteraceae</taxon>
        <taxon>Wenxinia</taxon>
    </lineage>
</organism>
<dbReference type="PANTHER" id="PTHR21299">
    <property type="entry name" value="CYTIDYLATE KINASE/PANTOATE-BETA-ALANINE LIGASE"/>
    <property type="match status" value="1"/>
</dbReference>
<evidence type="ECO:0000256" key="2">
    <source>
        <dbReference type="ARBA" id="ARBA00009256"/>
    </source>
</evidence>
<evidence type="ECO:0000256" key="3">
    <source>
        <dbReference type="ARBA" id="ARBA00022598"/>
    </source>
</evidence>
<evidence type="ECO:0000256" key="5">
    <source>
        <dbReference type="ARBA" id="ARBA00022741"/>
    </source>
</evidence>
<feature type="binding site" evidence="8">
    <location>
        <begin position="30"/>
        <end position="37"/>
    </location>
    <ligand>
        <name>ATP</name>
        <dbReference type="ChEBI" id="CHEBI:30616"/>
    </ligand>
</feature>
<dbReference type="RefSeq" id="WP_018302688.1">
    <property type="nucleotide sequence ID" value="NZ_KB902287.1"/>
</dbReference>
<evidence type="ECO:0000313" key="9">
    <source>
        <dbReference type="EMBL" id="KIQ67565.1"/>
    </source>
</evidence>
<evidence type="ECO:0000256" key="6">
    <source>
        <dbReference type="ARBA" id="ARBA00022840"/>
    </source>
</evidence>
<comment type="caution">
    <text evidence="9">The sequence shown here is derived from an EMBL/GenBank/DDBJ whole genome shotgun (WGS) entry which is preliminary data.</text>
</comment>
<dbReference type="HAMAP" id="MF_00158">
    <property type="entry name" value="PanC"/>
    <property type="match status" value="1"/>
</dbReference>
<evidence type="ECO:0000256" key="1">
    <source>
        <dbReference type="ARBA" id="ARBA00004990"/>
    </source>
</evidence>
<evidence type="ECO:0000256" key="8">
    <source>
        <dbReference type="HAMAP-Rule" id="MF_00158"/>
    </source>
</evidence>
<feature type="binding site" evidence="8">
    <location>
        <position position="176"/>
    </location>
    <ligand>
        <name>ATP</name>
        <dbReference type="ChEBI" id="CHEBI:30616"/>
    </ligand>
</feature>
<dbReference type="STRING" id="1123501.Wenmar_03991"/>
<dbReference type="SUPFAM" id="SSF52374">
    <property type="entry name" value="Nucleotidylyl transferase"/>
    <property type="match status" value="1"/>
</dbReference>
<comment type="subunit">
    <text evidence="8">Homodimer.</text>
</comment>